<dbReference type="InterPro" id="IPR014721">
    <property type="entry name" value="Ribsml_uS5_D2-typ_fold_subgr"/>
</dbReference>
<accession>A0ABZ2TQY6</accession>
<dbReference type="Gene3D" id="1.10.8.60">
    <property type="match status" value="1"/>
</dbReference>
<evidence type="ECO:0000259" key="9">
    <source>
        <dbReference type="PROSITE" id="PS51786"/>
    </source>
</evidence>
<dbReference type="PROSITE" id="PS51787">
    <property type="entry name" value="LON_N"/>
    <property type="match status" value="1"/>
</dbReference>
<organism evidence="11 12">
    <name type="scientific">Metamycoplasma faucium</name>
    <dbReference type="NCBI Taxonomy" id="56142"/>
    <lineage>
        <taxon>Bacteria</taxon>
        <taxon>Bacillati</taxon>
        <taxon>Mycoplasmatota</taxon>
        <taxon>Mycoplasmoidales</taxon>
        <taxon>Metamycoplasmataceae</taxon>
        <taxon>Metamycoplasma</taxon>
    </lineage>
</organism>
<dbReference type="InterPro" id="IPR027065">
    <property type="entry name" value="Lon_Prtase"/>
</dbReference>
<keyword evidence="1 7" id="KW-0645">Protease</keyword>
<dbReference type="InterPro" id="IPR046336">
    <property type="entry name" value="Lon_prtase_N_sf"/>
</dbReference>
<dbReference type="GO" id="GO:0004252">
    <property type="term" value="F:serine-type endopeptidase activity"/>
    <property type="evidence" value="ECO:0007669"/>
    <property type="project" value="UniProtKB-EC"/>
</dbReference>
<dbReference type="InterPro" id="IPR015947">
    <property type="entry name" value="PUA-like_sf"/>
</dbReference>
<comment type="subunit">
    <text evidence="7">Homohexamer. Organized in a ring with a central cavity.</text>
</comment>
<evidence type="ECO:0000256" key="1">
    <source>
        <dbReference type="ARBA" id="ARBA00022670"/>
    </source>
</evidence>
<dbReference type="Gene3D" id="3.30.230.10">
    <property type="match status" value="1"/>
</dbReference>
<dbReference type="PANTHER" id="PTHR10046">
    <property type="entry name" value="ATP DEPENDENT LON PROTEASE FAMILY MEMBER"/>
    <property type="match status" value="1"/>
</dbReference>
<keyword evidence="6" id="KW-0346">Stress response</keyword>
<dbReference type="Pfam" id="PF22667">
    <property type="entry name" value="Lon_lid"/>
    <property type="match status" value="1"/>
</dbReference>
<dbReference type="InterPro" id="IPR027417">
    <property type="entry name" value="P-loop_NTPase"/>
</dbReference>
<dbReference type="InterPro" id="IPR054594">
    <property type="entry name" value="Lon_lid"/>
</dbReference>
<feature type="domain" description="Lon proteolytic" evidence="9">
    <location>
        <begin position="646"/>
        <end position="826"/>
    </location>
</feature>
<dbReference type="InterPro" id="IPR003593">
    <property type="entry name" value="AAA+_ATPase"/>
</dbReference>
<keyword evidence="3 7" id="KW-0378">Hydrolase</keyword>
<dbReference type="PRINTS" id="PR00830">
    <property type="entry name" value="ENDOLAPTASE"/>
</dbReference>
<dbReference type="CDD" id="cd19500">
    <property type="entry name" value="RecA-like_Lon"/>
    <property type="match status" value="1"/>
</dbReference>
<reference evidence="11" key="1">
    <citation type="submission" date="2021-11" db="EMBL/GenBank/DDBJ databases">
        <title>The first genome sequence of unculturable Mycoplasma faucium obtained by de novo assembly of metagenomic reads.</title>
        <authorList>
            <person name="Sabat A.J."/>
            <person name="Bathoorn E."/>
            <person name="Akkerboom V."/>
            <person name="Friedrich A.W."/>
        </authorList>
    </citation>
    <scope>NUCLEOTIDE SEQUENCE [LARGE SCALE GENOMIC DNA]</scope>
    <source>
        <strain evidence="11">UMCG-MFM1</strain>
    </source>
</reference>
<evidence type="ECO:0000259" key="10">
    <source>
        <dbReference type="PROSITE" id="PS51787"/>
    </source>
</evidence>
<feature type="active site" evidence="8">
    <location>
        <position position="775"/>
    </location>
</feature>
<dbReference type="InterPro" id="IPR003959">
    <property type="entry name" value="ATPase_AAA_core"/>
</dbReference>
<evidence type="ECO:0000256" key="7">
    <source>
        <dbReference type="PIRNR" id="PIRNR001174"/>
    </source>
</evidence>
<dbReference type="InterPro" id="IPR008269">
    <property type="entry name" value="Lon_proteolytic"/>
</dbReference>
<evidence type="ECO:0000256" key="5">
    <source>
        <dbReference type="ARBA" id="ARBA00022840"/>
    </source>
</evidence>
<protein>
    <recommendedName>
        <fullName evidence="7">Lon protease</fullName>
        <ecNumber evidence="7">3.4.21.53</ecNumber>
    </recommendedName>
</protein>
<evidence type="ECO:0000313" key="12">
    <source>
        <dbReference type="Proteomes" id="UP001622612"/>
    </source>
</evidence>
<dbReference type="NCBIfam" id="TIGR00763">
    <property type="entry name" value="lon"/>
    <property type="match status" value="1"/>
</dbReference>
<feature type="domain" description="Lon N-terminal" evidence="10">
    <location>
        <begin position="5"/>
        <end position="223"/>
    </location>
</feature>
<evidence type="ECO:0000256" key="2">
    <source>
        <dbReference type="ARBA" id="ARBA00022741"/>
    </source>
</evidence>
<dbReference type="SUPFAM" id="SSF52540">
    <property type="entry name" value="P-loop containing nucleoside triphosphate hydrolases"/>
    <property type="match status" value="1"/>
</dbReference>
<dbReference type="SUPFAM" id="SSF54211">
    <property type="entry name" value="Ribosomal protein S5 domain 2-like"/>
    <property type="match status" value="1"/>
</dbReference>
<dbReference type="InterPro" id="IPR004815">
    <property type="entry name" value="Lon_bac/euk-typ"/>
</dbReference>
<dbReference type="Gene3D" id="2.30.130.40">
    <property type="entry name" value="LON domain-like"/>
    <property type="match status" value="1"/>
</dbReference>
<dbReference type="SMART" id="SM00382">
    <property type="entry name" value="AAA"/>
    <property type="match status" value="1"/>
</dbReference>
<keyword evidence="5 7" id="KW-0067">ATP-binding</keyword>
<dbReference type="PIRSF" id="PIRSF001174">
    <property type="entry name" value="Lon_proteas"/>
    <property type="match status" value="1"/>
</dbReference>
<keyword evidence="2 7" id="KW-0547">Nucleotide-binding</keyword>
<evidence type="ECO:0000313" key="11">
    <source>
        <dbReference type="EMBL" id="WYM97573.1"/>
    </source>
</evidence>
<dbReference type="Gene3D" id="1.20.5.5270">
    <property type="match status" value="1"/>
</dbReference>
<dbReference type="Pfam" id="PF00004">
    <property type="entry name" value="AAA"/>
    <property type="match status" value="1"/>
</dbReference>
<sequence length="843" mass="96112">MKKQLPFIAIKNQVIFPNASDLIKVGKKRSLLAIDKAKSATGALKNKLFIAFFKEDTEEILDIDNLYKYGVLVDISSINIKNSVSYIDLTSSQRYEIINIVEEEEDEKININVKDIEEEKNNDSQYDQLLIMRKRILDLIDFAIKKYKYSPDAYKPITDKQYEWIKLELSKQVTNVKDLENIFWSTVNHIGVSFELKEKYDLINTISLLDLYEKLANKISEKIRFVDLENTINSTMHGDLEEQQRDFMLREKMRQIRKMLNDNSEAKIKDVESDNEKQKKYPQYVLDAIKSEQARMASMMPSSPEANVSKTYIDLLLELPWRKISKEILDINNVRKILDKHHYGLEKPKERILEFISVLTHTKNKNSEETYLPIKGDKECFFDTKLFINKLGSSTNEAVNNIPILTLIGSPGVGKTTLAKSIAEALNRKFIKVSLGGVKDEAEIRGHRRTYVGAMPGKIINAIKKAGVSNPVILLDEIDKMSADFRGDPVSAMLEVLDPEQNANFQDHYLDLEYDLSKVLFIATANYYDSIPAPLIDRVEILELSTYTTIEKIQIAKNYLMPKIYEQNKLEKSQFKIDDKTIEFIIRNYTRESGVRELKRLLDSIARKIVVRILDGKIKKEFQVNIEVVKEFLGPIKFGEDENENIAQIGVVNGLAYTSYGGSTLAIEVTTFPGKEGLKLTGSLKDVMKESAQIALAYVRHNAKKFDIDFDFDNNSIHIHVPEGAVPKDGPSAGVTFTTSIISALSHKPVPANIGMTGEITLRGKVLPIGGLKEKSLAASQFGIKKIFIPFDNQRHLIDVPEEVKKEVEYVPVKYYDEIYNQIFLNNNSVENDKNIKSKNKAK</sequence>
<name>A0ABZ2TQY6_9BACT</name>
<comment type="similarity">
    <text evidence="7 8">Belongs to the peptidase S16 family.</text>
</comment>
<dbReference type="InterPro" id="IPR020568">
    <property type="entry name" value="Ribosomal_Su5_D2-typ_SF"/>
</dbReference>
<dbReference type="Gene3D" id="1.20.58.1480">
    <property type="match status" value="1"/>
</dbReference>
<dbReference type="EMBL" id="CP088155">
    <property type="protein sequence ID" value="WYM97573.1"/>
    <property type="molecule type" value="Genomic_DNA"/>
</dbReference>
<keyword evidence="4 7" id="KW-0720">Serine protease</keyword>
<comment type="catalytic activity">
    <reaction evidence="7 8">
        <text>Hydrolysis of proteins in presence of ATP.</text>
        <dbReference type="EC" id="3.4.21.53"/>
    </reaction>
</comment>
<dbReference type="SUPFAM" id="SSF88697">
    <property type="entry name" value="PUA domain-like"/>
    <property type="match status" value="1"/>
</dbReference>
<dbReference type="SMART" id="SM00464">
    <property type="entry name" value="LON"/>
    <property type="match status" value="1"/>
</dbReference>
<evidence type="ECO:0000256" key="3">
    <source>
        <dbReference type="ARBA" id="ARBA00022801"/>
    </source>
</evidence>
<gene>
    <name evidence="11" type="primary">lon</name>
    <name evidence="11" type="ORF">LQ356_01575</name>
</gene>
<keyword evidence="7" id="KW-0963">Cytoplasm</keyword>
<keyword evidence="12" id="KW-1185">Reference proteome</keyword>
<dbReference type="InterPro" id="IPR003111">
    <property type="entry name" value="Lon_prtase_N"/>
</dbReference>
<dbReference type="PROSITE" id="PS51786">
    <property type="entry name" value="LON_PROTEOLYTIC"/>
    <property type="match status" value="1"/>
</dbReference>
<dbReference type="Pfam" id="PF05362">
    <property type="entry name" value="Lon_C"/>
    <property type="match status" value="1"/>
</dbReference>
<dbReference type="Gene3D" id="3.40.50.300">
    <property type="entry name" value="P-loop containing nucleotide triphosphate hydrolases"/>
    <property type="match status" value="1"/>
</dbReference>
<comment type="subcellular location">
    <subcellularLocation>
        <location evidence="7">Cytoplasm</location>
    </subcellularLocation>
</comment>
<evidence type="ECO:0000256" key="8">
    <source>
        <dbReference type="PROSITE-ProRule" id="PRU01122"/>
    </source>
</evidence>
<dbReference type="Proteomes" id="UP001622612">
    <property type="component" value="Chromosome"/>
</dbReference>
<dbReference type="Pfam" id="PF02190">
    <property type="entry name" value="LON_substr_bdg"/>
    <property type="match status" value="1"/>
</dbReference>
<evidence type="ECO:0000256" key="4">
    <source>
        <dbReference type="ARBA" id="ARBA00022825"/>
    </source>
</evidence>
<evidence type="ECO:0000256" key="6">
    <source>
        <dbReference type="ARBA" id="ARBA00023016"/>
    </source>
</evidence>
<proteinExistence type="inferred from homology"/>
<dbReference type="RefSeq" id="WP_405312104.1">
    <property type="nucleotide sequence ID" value="NZ_CP088155.1"/>
</dbReference>
<dbReference type="EC" id="3.4.21.53" evidence="7"/>
<feature type="active site" evidence="8">
    <location>
        <position position="732"/>
    </location>
</feature>